<reference evidence="3" key="1">
    <citation type="submission" date="2017-02" db="UniProtKB">
        <authorList>
            <consortium name="WormBaseParasite"/>
        </authorList>
    </citation>
    <scope>IDENTIFICATION</scope>
</reference>
<sequence>MLPAGCLLGEVAAKQEVSGKAARSTGQKTLEQWSTKEENAICGISEVEKKLPFSLEPVGLVVDILEKSGSELMIGQ</sequence>
<reference evidence="1 2" key="2">
    <citation type="submission" date="2018-10" db="EMBL/GenBank/DDBJ databases">
        <authorList>
            <consortium name="Pathogen Informatics"/>
        </authorList>
    </citation>
    <scope>NUCLEOTIDE SEQUENCE [LARGE SCALE GENOMIC DNA]</scope>
</reference>
<dbReference type="WBParaSite" id="MCOS_0000012301-mRNA-1">
    <property type="protein sequence ID" value="MCOS_0000012301-mRNA-1"/>
    <property type="gene ID" value="MCOS_0000012301"/>
</dbReference>
<evidence type="ECO:0000313" key="3">
    <source>
        <dbReference type="WBParaSite" id="MCOS_0000012301-mRNA-1"/>
    </source>
</evidence>
<accession>A0A0R3U1A0</accession>
<dbReference type="EMBL" id="UXSR01000010">
    <property type="protein sequence ID" value="VDD74121.1"/>
    <property type="molecule type" value="Genomic_DNA"/>
</dbReference>
<dbReference type="Proteomes" id="UP000267029">
    <property type="component" value="Unassembled WGS sequence"/>
</dbReference>
<name>A0A0R3U1A0_MESCO</name>
<evidence type="ECO:0000313" key="1">
    <source>
        <dbReference type="EMBL" id="VDD74121.1"/>
    </source>
</evidence>
<proteinExistence type="predicted"/>
<protein>
    <submittedName>
        <fullName evidence="1 3">Uncharacterized protein</fullName>
    </submittedName>
</protein>
<keyword evidence="2" id="KW-1185">Reference proteome</keyword>
<dbReference type="AlphaFoldDB" id="A0A0R3U1A0"/>
<organism evidence="3">
    <name type="scientific">Mesocestoides corti</name>
    <name type="common">Flatworm</name>
    <dbReference type="NCBI Taxonomy" id="53468"/>
    <lineage>
        <taxon>Eukaryota</taxon>
        <taxon>Metazoa</taxon>
        <taxon>Spiralia</taxon>
        <taxon>Lophotrochozoa</taxon>
        <taxon>Platyhelminthes</taxon>
        <taxon>Cestoda</taxon>
        <taxon>Eucestoda</taxon>
        <taxon>Cyclophyllidea</taxon>
        <taxon>Mesocestoididae</taxon>
        <taxon>Mesocestoides</taxon>
    </lineage>
</organism>
<evidence type="ECO:0000313" key="2">
    <source>
        <dbReference type="Proteomes" id="UP000267029"/>
    </source>
</evidence>
<gene>
    <name evidence="1" type="ORF">MCOS_LOCUS124</name>
</gene>